<gene>
    <name evidence="1" type="ORF">BACCOPRO_02513</name>
</gene>
<organism evidence="1 2">
    <name type="scientific">Phocaeicola coprophilus DSM 18228 = JCM 13818</name>
    <dbReference type="NCBI Taxonomy" id="547042"/>
    <lineage>
        <taxon>Bacteria</taxon>
        <taxon>Pseudomonadati</taxon>
        <taxon>Bacteroidota</taxon>
        <taxon>Bacteroidia</taxon>
        <taxon>Bacteroidales</taxon>
        <taxon>Bacteroidaceae</taxon>
        <taxon>Phocaeicola</taxon>
    </lineage>
</organism>
<protein>
    <submittedName>
        <fullName evidence="1">Uncharacterized protein</fullName>
    </submittedName>
</protein>
<dbReference type="HOGENOM" id="CLU_3145937_0_0_10"/>
<proteinExistence type="predicted"/>
<evidence type="ECO:0000313" key="2">
    <source>
        <dbReference type="Proteomes" id="UP000014073"/>
    </source>
</evidence>
<dbReference type="EMBL" id="ACBW01000159">
    <property type="protein sequence ID" value="EEF77006.1"/>
    <property type="molecule type" value="Genomic_DNA"/>
</dbReference>
<accession>S0FE44</accession>
<feature type="non-terminal residue" evidence="1">
    <location>
        <position position="49"/>
    </location>
</feature>
<dbReference type="STRING" id="547042.BACCOPRO_02513"/>
<keyword evidence="2" id="KW-1185">Reference proteome</keyword>
<sequence length="49" mass="5893">MPSFLCLYVPEHLSGRLPEFIYSFHLYCLQEKKVPPARYKSFFLLKQKV</sequence>
<evidence type="ECO:0000313" key="1">
    <source>
        <dbReference type="EMBL" id="EEF77006.1"/>
    </source>
</evidence>
<name>S0FE44_9BACT</name>
<reference evidence="1 2" key="1">
    <citation type="submission" date="2008-12" db="EMBL/GenBank/DDBJ databases">
        <authorList>
            <person name="Fulton L."/>
            <person name="Clifton S."/>
            <person name="Fulton B."/>
            <person name="Xu J."/>
            <person name="Minx P."/>
            <person name="Pepin K.H."/>
            <person name="Johnson M."/>
            <person name="Bhonagiri V."/>
            <person name="Nash W.E."/>
            <person name="Mardis E.R."/>
            <person name="Wilson R.K."/>
        </authorList>
    </citation>
    <scope>NUCLEOTIDE SEQUENCE [LARGE SCALE GENOMIC DNA]</scope>
    <source>
        <strain evidence="1 2">DSM 18228</strain>
    </source>
</reference>
<dbReference type="AlphaFoldDB" id="S0FE44"/>
<comment type="caution">
    <text evidence="1">The sequence shown here is derived from an EMBL/GenBank/DDBJ whole genome shotgun (WGS) entry which is preliminary data.</text>
</comment>
<dbReference type="Proteomes" id="UP000014073">
    <property type="component" value="Unassembled WGS sequence"/>
</dbReference>